<feature type="domain" description="S1 motif" evidence="2">
    <location>
        <begin position="7"/>
        <end position="76"/>
    </location>
</feature>
<dbReference type="InterPro" id="IPR003029">
    <property type="entry name" value="S1_domain"/>
</dbReference>
<protein>
    <submittedName>
        <fullName evidence="3">S1 domain-containing post-transcriptional regulator GSP13</fullName>
    </submittedName>
</protein>
<name>A0ABV6K8F2_9BACI</name>
<dbReference type="InterPro" id="IPR050437">
    <property type="entry name" value="Ribos_protein_bS1-like"/>
</dbReference>
<evidence type="ECO:0000313" key="3">
    <source>
        <dbReference type="EMBL" id="MFC0469582.1"/>
    </source>
</evidence>
<organism evidence="3 4">
    <name type="scientific">Halalkalibacter kiskunsagensis</name>
    <dbReference type="NCBI Taxonomy" id="1548599"/>
    <lineage>
        <taxon>Bacteria</taxon>
        <taxon>Bacillati</taxon>
        <taxon>Bacillota</taxon>
        <taxon>Bacilli</taxon>
        <taxon>Bacillales</taxon>
        <taxon>Bacillaceae</taxon>
        <taxon>Halalkalibacter</taxon>
    </lineage>
</organism>
<dbReference type="RefSeq" id="WP_335962260.1">
    <property type="nucleotide sequence ID" value="NZ_JAXBLX010000026.1"/>
</dbReference>
<reference evidence="3 4" key="1">
    <citation type="submission" date="2024-09" db="EMBL/GenBank/DDBJ databases">
        <authorList>
            <person name="Sun Q."/>
            <person name="Mori K."/>
        </authorList>
    </citation>
    <scope>NUCLEOTIDE SEQUENCE [LARGE SCALE GENOMIC DNA]</scope>
    <source>
        <strain evidence="3 4">NCAIM B.02610</strain>
    </source>
</reference>
<dbReference type="NCBIfam" id="NF005973">
    <property type="entry name" value="PRK08059.1"/>
    <property type="match status" value="1"/>
</dbReference>
<dbReference type="EMBL" id="JBHLUX010000008">
    <property type="protein sequence ID" value="MFC0469582.1"/>
    <property type="molecule type" value="Genomic_DNA"/>
</dbReference>
<feature type="compositionally biased region" description="Low complexity" evidence="1">
    <location>
        <begin position="106"/>
        <end position="117"/>
    </location>
</feature>
<dbReference type="Proteomes" id="UP001589838">
    <property type="component" value="Unassembled WGS sequence"/>
</dbReference>
<dbReference type="SUPFAM" id="SSF50249">
    <property type="entry name" value="Nucleic acid-binding proteins"/>
    <property type="match status" value="1"/>
</dbReference>
<dbReference type="Gene3D" id="2.40.50.140">
    <property type="entry name" value="Nucleic acid-binding proteins"/>
    <property type="match status" value="1"/>
</dbReference>
<feature type="compositionally biased region" description="Gly residues" evidence="1">
    <location>
        <begin position="94"/>
        <end position="105"/>
    </location>
</feature>
<dbReference type="PROSITE" id="PS50126">
    <property type="entry name" value="S1"/>
    <property type="match status" value="1"/>
</dbReference>
<keyword evidence="4" id="KW-1185">Reference proteome</keyword>
<dbReference type="SMART" id="SM00316">
    <property type="entry name" value="S1"/>
    <property type="match status" value="1"/>
</dbReference>
<feature type="region of interest" description="Disordered" evidence="1">
    <location>
        <begin position="70"/>
        <end position="124"/>
    </location>
</feature>
<dbReference type="PANTHER" id="PTHR10724">
    <property type="entry name" value="30S RIBOSOMAL PROTEIN S1"/>
    <property type="match status" value="1"/>
</dbReference>
<evidence type="ECO:0000256" key="1">
    <source>
        <dbReference type="SAM" id="MobiDB-lite"/>
    </source>
</evidence>
<sequence length="145" mass="15718">MSNYEVGSIVEGKVTGIKPFGAFVALDEKKQGLVHISEVAHGFVKDINDVLKVGDEVKVKIMNVEEESGKISLSIRATQEAPERPARPAKPRPAGGGGGFGGGGRKPAPQKQQQQQGFNTLEDKLKEWLKQSNEIQADLNKRAKK</sequence>
<evidence type="ECO:0000259" key="2">
    <source>
        <dbReference type="PROSITE" id="PS50126"/>
    </source>
</evidence>
<dbReference type="InterPro" id="IPR012340">
    <property type="entry name" value="NA-bd_OB-fold"/>
</dbReference>
<comment type="caution">
    <text evidence="3">The sequence shown here is derived from an EMBL/GenBank/DDBJ whole genome shotgun (WGS) entry which is preliminary data.</text>
</comment>
<accession>A0ABV6K8F2</accession>
<evidence type="ECO:0000313" key="4">
    <source>
        <dbReference type="Proteomes" id="UP001589838"/>
    </source>
</evidence>
<gene>
    <name evidence="3" type="primary">yugI</name>
    <name evidence="3" type="ORF">ACFFHM_03330</name>
</gene>
<dbReference type="CDD" id="cd05692">
    <property type="entry name" value="S1_RPS1_repeat_hs4"/>
    <property type="match status" value="1"/>
</dbReference>
<proteinExistence type="predicted"/>
<dbReference type="Pfam" id="PF00575">
    <property type="entry name" value="S1"/>
    <property type="match status" value="1"/>
</dbReference>
<dbReference type="NCBIfam" id="NF040579">
    <property type="entry name" value="S1_dom_CvfD"/>
    <property type="match status" value="1"/>
</dbReference>